<evidence type="ECO:0000256" key="3">
    <source>
        <dbReference type="ARBA" id="ARBA00022989"/>
    </source>
</evidence>
<keyword evidence="3 5" id="KW-1133">Transmembrane helix</keyword>
<reference evidence="6" key="1">
    <citation type="submission" date="2018-05" db="EMBL/GenBank/DDBJ databases">
        <authorList>
            <person name="Lanie J.A."/>
            <person name="Ng W.-L."/>
            <person name="Kazmierczak K.M."/>
            <person name="Andrzejewski T.M."/>
            <person name="Davidsen T.M."/>
            <person name="Wayne K.J."/>
            <person name="Tettelin H."/>
            <person name="Glass J.I."/>
            <person name="Rusch D."/>
            <person name="Podicherti R."/>
            <person name="Tsui H.-C.T."/>
            <person name="Winkler M.E."/>
        </authorList>
    </citation>
    <scope>NUCLEOTIDE SEQUENCE</scope>
</reference>
<evidence type="ECO:0000256" key="4">
    <source>
        <dbReference type="ARBA" id="ARBA00023136"/>
    </source>
</evidence>
<feature type="transmembrane region" description="Helical" evidence="5">
    <location>
        <begin position="164"/>
        <end position="182"/>
    </location>
</feature>
<feature type="transmembrane region" description="Helical" evidence="5">
    <location>
        <begin position="247"/>
        <end position="267"/>
    </location>
</feature>
<keyword evidence="4 5" id="KW-0472">Membrane</keyword>
<evidence type="ECO:0000256" key="5">
    <source>
        <dbReference type="SAM" id="Phobius"/>
    </source>
</evidence>
<dbReference type="PANTHER" id="PTHR39344">
    <property type="entry name" value="UPF0182 PROTEIN SLL1060"/>
    <property type="match status" value="1"/>
</dbReference>
<evidence type="ECO:0000313" key="6">
    <source>
        <dbReference type="EMBL" id="SVA69550.1"/>
    </source>
</evidence>
<feature type="transmembrane region" description="Helical" evidence="5">
    <location>
        <begin position="203"/>
        <end position="220"/>
    </location>
</feature>
<dbReference type="InterPro" id="IPR005372">
    <property type="entry name" value="UPF0182"/>
</dbReference>
<dbReference type="EMBL" id="UINC01016762">
    <property type="protein sequence ID" value="SVA69550.1"/>
    <property type="molecule type" value="Genomic_DNA"/>
</dbReference>
<name>A0A381XY34_9ZZZZ</name>
<dbReference type="PANTHER" id="PTHR39344:SF1">
    <property type="entry name" value="UPF0182 PROTEIN SLL1060"/>
    <property type="match status" value="1"/>
</dbReference>
<keyword evidence="1" id="KW-1003">Cell membrane</keyword>
<proteinExistence type="predicted"/>
<protein>
    <submittedName>
        <fullName evidence="6">Uncharacterized protein</fullName>
    </submittedName>
</protein>
<dbReference type="GO" id="GO:0016020">
    <property type="term" value="C:membrane"/>
    <property type="evidence" value="ECO:0007669"/>
    <property type="project" value="InterPro"/>
</dbReference>
<feature type="transmembrane region" description="Helical" evidence="5">
    <location>
        <begin position="274"/>
        <end position="291"/>
    </location>
</feature>
<dbReference type="GO" id="GO:0005576">
    <property type="term" value="C:extracellular region"/>
    <property type="evidence" value="ECO:0007669"/>
    <property type="project" value="TreeGrafter"/>
</dbReference>
<evidence type="ECO:0000256" key="2">
    <source>
        <dbReference type="ARBA" id="ARBA00022692"/>
    </source>
</evidence>
<feature type="non-terminal residue" evidence="6">
    <location>
        <position position="522"/>
    </location>
</feature>
<dbReference type="Pfam" id="PF03699">
    <property type="entry name" value="UPF0182"/>
    <property type="match status" value="1"/>
</dbReference>
<organism evidence="6">
    <name type="scientific">marine metagenome</name>
    <dbReference type="NCBI Taxonomy" id="408172"/>
    <lineage>
        <taxon>unclassified sequences</taxon>
        <taxon>metagenomes</taxon>
        <taxon>ecological metagenomes</taxon>
    </lineage>
</organism>
<feature type="transmembrane region" description="Helical" evidence="5">
    <location>
        <begin position="46"/>
        <end position="70"/>
    </location>
</feature>
<accession>A0A381XY34</accession>
<evidence type="ECO:0000256" key="1">
    <source>
        <dbReference type="ARBA" id="ARBA00022475"/>
    </source>
</evidence>
<keyword evidence="2 5" id="KW-0812">Transmembrane</keyword>
<sequence>MNLQKKWLFILFGIVVVGSIFAEKIVKFYFDWIWFANHQIDSVFWTIILSQWGFGLATGLFFFIFTCFPLKRIFDRSSHMPVVLSDTVRRELPLLDFISVNLKHLMFFGPLALAVMTGLIVGQKWELLQLYSNAVPFGSEDPIFGNDYSFYLFTLPLLNLGKSILWEILVILGIGTGLIFFLKQFVYLGPSGIVMQREARRPLSFLAFYFLVLMAMEFHLQRFGLLVGENGVVTGIGFADYYGQLPILHTMSILSLIGAGLSFFIATGRGLKKVALALTGIGVIYFAGSFYPKILQNFVVNPNELIKETPFIEHTISGSLLAYGLNNTESKKLTGAESLNAKSIKANSLTIENIRLWDQEPLLDTLGQLQEIRTYYQFNSVDHDRYTIDGKYRQTLLSPRELKSENLPNRTWINEHLTFTHGYGVSLSPVNQITPQGLPVLLIKDIPPRSSVDLKVGQPEIYFGELSNDHVFVNTGTKEFDYPEGEKNVYKNYEGSGGFPVESLIRKALLAARFKTLKILFS</sequence>
<dbReference type="AlphaFoldDB" id="A0A381XY34"/>
<gene>
    <name evidence="6" type="ORF">METZ01_LOCUS122404</name>
</gene>
<feature type="transmembrane region" description="Helical" evidence="5">
    <location>
        <begin position="105"/>
        <end position="122"/>
    </location>
</feature>